<evidence type="ECO:0000313" key="4">
    <source>
        <dbReference type="EMBL" id="MBP2295368.1"/>
    </source>
</evidence>
<dbReference type="RefSeq" id="WP_246500922.1">
    <property type="nucleotide sequence ID" value="NZ_JAGINP010000021.1"/>
</dbReference>
<gene>
    <name evidence="4" type="ORF">J2851_005173</name>
</gene>
<name>A0ABS4SS27_9PROT</name>
<evidence type="ECO:0000256" key="1">
    <source>
        <dbReference type="ARBA" id="ARBA00023122"/>
    </source>
</evidence>
<dbReference type="PANTHER" id="PTHR43080:SF2">
    <property type="entry name" value="CBS DOMAIN-CONTAINING PROTEIN"/>
    <property type="match status" value="1"/>
</dbReference>
<dbReference type="Proteomes" id="UP000781958">
    <property type="component" value="Unassembled WGS sequence"/>
</dbReference>
<dbReference type="InterPro" id="IPR000644">
    <property type="entry name" value="CBS_dom"/>
</dbReference>
<protein>
    <submittedName>
        <fullName evidence="4">Signal-transduction protein with cAMP-binding, CBS, and nucleotidyltransferase domain</fullName>
    </submittedName>
</protein>
<evidence type="ECO:0000256" key="2">
    <source>
        <dbReference type="PROSITE-ProRule" id="PRU00703"/>
    </source>
</evidence>
<proteinExistence type="predicted"/>
<dbReference type="Gene3D" id="3.10.580.10">
    <property type="entry name" value="CBS-domain"/>
    <property type="match status" value="1"/>
</dbReference>
<dbReference type="EMBL" id="JAGINP010000021">
    <property type="protein sequence ID" value="MBP2295368.1"/>
    <property type="molecule type" value="Genomic_DNA"/>
</dbReference>
<evidence type="ECO:0000313" key="5">
    <source>
        <dbReference type="Proteomes" id="UP000781958"/>
    </source>
</evidence>
<keyword evidence="1 2" id="KW-0129">CBS domain</keyword>
<reference evidence="4 5" key="1">
    <citation type="submission" date="2021-03" db="EMBL/GenBank/DDBJ databases">
        <title>Genomic Encyclopedia of Type Strains, Phase III (KMG-III): the genomes of soil and plant-associated and newly described type strains.</title>
        <authorList>
            <person name="Whitman W."/>
        </authorList>
    </citation>
    <scope>NUCLEOTIDE SEQUENCE [LARGE SCALE GENOMIC DNA]</scope>
    <source>
        <strain evidence="4 5">IMMIB AFH-6</strain>
    </source>
</reference>
<feature type="domain" description="CBS" evidence="3">
    <location>
        <begin position="78"/>
        <end position="137"/>
    </location>
</feature>
<accession>A0ABS4SS27</accession>
<keyword evidence="5" id="KW-1185">Reference proteome</keyword>
<sequence length="146" mass="15973">MMHRNIGELLGQHRVVSLPAGASVREAARQMKAAHVASVIVTAPIDEHIEGIFTERDLTDRVVADGLDPDHTPLSMVMTPCPITADPATSVAEALRRMAGNNLRHLPVVQNGHVVGVVSMRDMMGEELMVLEREKEMMDSLTEVIM</sequence>
<dbReference type="SMART" id="SM00116">
    <property type="entry name" value="CBS"/>
    <property type="match status" value="2"/>
</dbReference>
<evidence type="ECO:0000259" key="3">
    <source>
        <dbReference type="PROSITE" id="PS51371"/>
    </source>
</evidence>
<comment type="caution">
    <text evidence="4">The sequence shown here is derived from an EMBL/GenBank/DDBJ whole genome shotgun (WGS) entry which is preliminary data.</text>
</comment>
<dbReference type="PANTHER" id="PTHR43080">
    <property type="entry name" value="CBS DOMAIN-CONTAINING PROTEIN CBSX3, MITOCHONDRIAL"/>
    <property type="match status" value="1"/>
</dbReference>
<dbReference type="Pfam" id="PF00571">
    <property type="entry name" value="CBS"/>
    <property type="match status" value="2"/>
</dbReference>
<dbReference type="PROSITE" id="PS51371">
    <property type="entry name" value="CBS"/>
    <property type="match status" value="2"/>
</dbReference>
<organism evidence="4 5">
    <name type="scientific">Azospirillum rugosum</name>
    <dbReference type="NCBI Taxonomy" id="416170"/>
    <lineage>
        <taxon>Bacteria</taxon>
        <taxon>Pseudomonadati</taxon>
        <taxon>Pseudomonadota</taxon>
        <taxon>Alphaproteobacteria</taxon>
        <taxon>Rhodospirillales</taxon>
        <taxon>Azospirillaceae</taxon>
        <taxon>Azospirillum</taxon>
    </lineage>
</organism>
<dbReference type="InterPro" id="IPR051257">
    <property type="entry name" value="Diverse_CBS-Domain"/>
</dbReference>
<dbReference type="InterPro" id="IPR046342">
    <property type="entry name" value="CBS_dom_sf"/>
</dbReference>
<dbReference type="SUPFAM" id="SSF54631">
    <property type="entry name" value="CBS-domain pair"/>
    <property type="match status" value="1"/>
</dbReference>
<feature type="domain" description="CBS" evidence="3">
    <location>
        <begin position="11"/>
        <end position="69"/>
    </location>
</feature>